<evidence type="ECO:0000313" key="1">
    <source>
        <dbReference type="EnsemblPlants" id="TuG1812G0400003614.01.T01"/>
    </source>
</evidence>
<organism evidence="1 2">
    <name type="scientific">Triticum urartu</name>
    <name type="common">Red wild einkorn</name>
    <name type="synonym">Crithodium urartu</name>
    <dbReference type="NCBI Taxonomy" id="4572"/>
    <lineage>
        <taxon>Eukaryota</taxon>
        <taxon>Viridiplantae</taxon>
        <taxon>Streptophyta</taxon>
        <taxon>Embryophyta</taxon>
        <taxon>Tracheophyta</taxon>
        <taxon>Spermatophyta</taxon>
        <taxon>Magnoliopsida</taxon>
        <taxon>Liliopsida</taxon>
        <taxon>Poales</taxon>
        <taxon>Poaceae</taxon>
        <taxon>BOP clade</taxon>
        <taxon>Pooideae</taxon>
        <taxon>Triticodae</taxon>
        <taxon>Triticeae</taxon>
        <taxon>Triticinae</taxon>
        <taxon>Triticum</taxon>
    </lineage>
</organism>
<dbReference type="Proteomes" id="UP000015106">
    <property type="component" value="Chromosome 4"/>
</dbReference>
<evidence type="ECO:0000313" key="2">
    <source>
        <dbReference type="Proteomes" id="UP000015106"/>
    </source>
</evidence>
<protein>
    <submittedName>
        <fullName evidence="1">Uncharacterized protein</fullName>
    </submittedName>
</protein>
<reference evidence="2" key="1">
    <citation type="journal article" date="2013" name="Nature">
        <title>Draft genome of the wheat A-genome progenitor Triticum urartu.</title>
        <authorList>
            <person name="Ling H.Q."/>
            <person name="Zhao S."/>
            <person name="Liu D."/>
            <person name="Wang J."/>
            <person name="Sun H."/>
            <person name="Zhang C."/>
            <person name="Fan H."/>
            <person name="Li D."/>
            <person name="Dong L."/>
            <person name="Tao Y."/>
            <person name="Gao C."/>
            <person name="Wu H."/>
            <person name="Li Y."/>
            <person name="Cui Y."/>
            <person name="Guo X."/>
            <person name="Zheng S."/>
            <person name="Wang B."/>
            <person name="Yu K."/>
            <person name="Liang Q."/>
            <person name="Yang W."/>
            <person name="Lou X."/>
            <person name="Chen J."/>
            <person name="Feng M."/>
            <person name="Jian J."/>
            <person name="Zhang X."/>
            <person name="Luo G."/>
            <person name="Jiang Y."/>
            <person name="Liu J."/>
            <person name="Wang Z."/>
            <person name="Sha Y."/>
            <person name="Zhang B."/>
            <person name="Wu H."/>
            <person name="Tang D."/>
            <person name="Shen Q."/>
            <person name="Xue P."/>
            <person name="Zou S."/>
            <person name="Wang X."/>
            <person name="Liu X."/>
            <person name="Wang F."/>
            <person name="Yang Y."/>
            <person name="An X."/>
            <person name="Dong Z."/>
            <person name="Zhang K."/>
            <person name="Zhang X."/>
            <person name="Luo M.C."/>
            <person name="Dvorak J."/>
            <person name="Tong Y."/>
            <person name="Wang J."/>
            <person name="Yang H."/>
            <person name="Li Z."/>
            <person name="Wang D."/>
            <person name="Zhang A."/>
            <person name="Wang J."/>
        </authorList>
    </citation>
    <scope>NUCLEOTIDE SEQUENCE</scope>
    <source>
        <strain evidence="2">cv. G1812</strain>
    </source>
</reference>
<sequence>SIHLDPIDYDEGEARKVMGESPFNWQGTLKDKPIFYPAHYYSQPSLLRLTQSATADIIPEISG</sequence>
<reference evidence="1" key="3">
    <citation type="submission" date="2022-06" db="UniProtKB">
        <authorList>
            <consortium name="EnsemblPlants"/>
        </authorList>
    </citation>
    <scope>IDENTIFICATION</scope>
</reference>
<dbReference type="AlphaFoldDB" id="A0A8R7Q6S6"/>
<name>A0A8R7Q6S6_TRIUA</name>
<dbReference type="Gramene" id="TuG1812G0400003614.01.T01">
    <property type="protein sequence ID" value="TuG1812G0400003614.01.T01"/>
    <property type="gene ID" value="TuG1812G0400003614.01"/>
</dbReference>
<accession>A0A8R7Q6S6</accession>
<keyword evidence="2" id="KW-1185">Reference proteome</keyword>
<proteinExistence type="predicted"/>
<reference evidence="1" key="2">
    <citation type="submission" date="2018-03" db="EMBL/GenBank/DDBJ databases">
        <title>The Triticum urartu genome reveals the dynamic nature of wheat genome evolution.</title>
        <authorList>
            <person name="Ling H."/>
            <person name="Ma B."/>
            <person name="Shi X."/>
            <person name="Liu H."/>
            <person name="Dong L."/>
            <person name="Sun H."/>
            <person name="Cao Y."/>
            <person name="Gao Q."/>
            <person name="Zheng S."/>
            <person name="Li Y."/>
            <person name="Yu Y."/>
            <person name="Du H."/>
            <person name="Qi M."/>
            <person name="Li Y."/>
            <person name="Yu H."/>
            <person name="Cui Y."/>
            <person name="Wang N."/>
            <person name="Chen C."/>
            <person name="Wu H."/>
            <person name="Zhao Y."/>
            <person name="Zhang J."/>
            <person name="Li Y."/>
            <person name="Zhou W."/>
            <person name="Zhang B."/>
            <person name="Hu W."/>
            <person name="Eijk M."/>
            <person name="Tang J."/>
            <person name="Witsenboer H."/>
            <person name="Zhao S."/>
            <person name="Li Z."/>
            <person name="Zhang A."/>
            <person name="Wang D."/>
            <person name="Liang C."/>
        </authorList>
    </citation>
    <scope>NUCLEOTIDE SEQUENCE [LARGE SCALE GENOMIC DNA]</scope>
    <source>
        <strain evidence="1">cv. G1812</strain>
    </source>
</reference>
<dbReference type="EnsemblPlants" id="TuG1812G0400003614.01.T01">
    <property type="protein sequence ID" value="TuG1812G0400003614.01.T01"/>
    <property type="gene ID" value="TuG1812G0400003614.01"/>
</dbReference>